<dbReference type="Pfam" id="PF13458">
    <property type="entry name" value="Peripla_BP_6"/>
    <property type="match status" value="1"/>
</dbReference>
<comment type="caution">
    <text evidence="10">The sequence shown here is derived from an EMBL/GenBank/DDBJ whole genome shotgun (WGS) entry which is preliminary data.</text>
</comment>
<dbReference type="GO" id="GO:0005886">
    <property type="term" value="C:plasma membrane"/>
    <property type="evidence" value="ECO:0007669"/>
    <property type="project" value="UniProtKB-SubCell"/>
</dbReference>
<accession>A0AAD4MG75</accession>
<reference evidence="10" key="1">
    <citation type="submission" date="2022-01" db="EMBL/GenBank/DDBJ databases">
        <title>Genome Sequence Resource for Two Populations of Ditylenchus destructor, the Migratory Endoparasitic Phytonematode.</title>
        <authorList>
            <person name="Zhang H."/>
            <person name="Lin R."/>
            <person name="Xie B."/>
        </authorList>
    </citation>
    <scope>NUCLEOTIDE SEQUENCE</scope>
    <source>
        <strain evidence="10">BazhouSP</strain>
    </source>
</reference>
<dbReference type="AlphaFoldDB" id="A0AAD4MG75"/>
<feature type="region of interest" description="Disordered" evidence="7">
    <location>
        <begin position="391"/>
        <end position="411"/>
    </location>
</feature>
<feature type="region of interest" description="Disordered" evidence="7">
    <location>
        <begin position="466"/>
        <end position="530"/>
    </location>
</feature>
<evidence type="ECO:0000256" key="4">
    <source>
        <dbReference type="ARBA" id="ARBA00022729"/>
    </source>
</evidence>
<keyword evidence="6 8" id="KW-0472">Membrane</keyword>
<sequence length="641" mass="69119">MRKYLEARGRGVTLEEMIAAVGSPDVRGAVGEGEDAGALRAGIRIAPDRSAGLPHDAAGGGPRRRRRNGRPERHAAAHLRTFIRNTDPGSNASLPGATIPLALANNLPVGLALDGPIDSDRRLLAIAEAVHPRLRLPLNSQRPTEIPKEHSMDRRHFLQATLAAGAASALPTAFAADPLKVAVMIPQSGPGGLFGPSCKACAEMAATALNARGGVLGRKIELLYGDAGLAPAEAGQAALKLWKGQKAGAVIGMHDSAVRGALVGLFKGQVPYFYTPVYEGGECAKGTYVKGETPQQQLEPVIPWLAAERKPTKWYMIGNDYIWGRNTNATARAYIEKTGAKVVGDEYLPFTVDNFDASLARIRDSGADAVLVSLVGGASVTFNKSFRELRPFGQGDSPGHADRREHAGRHRLRQRAQSLFELRLLREHRHARGEGLRRGLCQGQRRERAGIERPCRIDLRRLPDARGAREEGRQPGAGEARCRLRRNDLQRSEGRGDRQGAPRGAGHLRGRRHGQGLPRGEDLPEGRRGTDVQGLNMLDGNTLLHGLNLAYELATLALTTLGLAIVFGLLGVMNMAHGEFVMLGAYSVVTVQKLGLPLVAAVPLRWWCAARSDTWWSAGSYGRSIRGPSTRCSRPGRWPCS</sequence>
<dbReference type="Gene3D" id="3.90.1300.10">
    <property type="entry name" value="Amidase signature (AS) domain"/>
    <property type="match status" value="1"/>
</dbReference>
<dbReference type="PANTHER" id="PTHR47628">
    <property type="match status" value="1"/>
</dbReference>
<name>A0AAD4MG75_9BILA</name>
<feature type="region of interest" description="Disordered" evidence="7">
    <location>
        <begin position="47"/>
        <end position="73"/>
    </location>
</feature>
<evidence type="ECO:0000256" key="2">
    <source>
        <dbReference type="ARBA" id="ARBA00022475"/>
    </source>
</evidence>
<feature type="compositionally biased region" description="Basic and acidic residues" evidence="7">
    <location>
        <begin position="519"/>
        <end position="530"/>
    </location>
</feature>
<keyword evidence="5 8" id="KW-1133">Transmembrane helix</keyword>
<evidence type="ECO:0000256" key="6">
    <source>
        <dbReference type="ARBA" id="ARBA00023136"/>
    </source>
</evidence>
<keyword evidence="11" id="KW-1185">Reference proteome</keyword>
<keyword evidence="2" id="KW-1003">Cell membrane</keyword>
<dbReference type="Gene3D" id="3.40.50.2300">
    <property type="match status" value="2"/>
</dbReference>
<evidence type="ECO:0000256" key="1">
    <source>
        <dbReference type="ARBA" id="ARBA00004651"/>
    </source>
</evidence>
<dbReference type="InterPro" id="IPR028081">
    <property type="entry name" value="Leu-bd"/>
</dbReference>
<evidence type="ECO:0000256" key="7">
    <source>
        <dbReference type="SAM" id="MobiDB-lite"/>
    </source>
</evidence>
<keyword evidence="3 8" id="KW-0812">Transmembrane</keyword>
<feature type="transmembrane region" description="Helical" evidence="8">
    <location>
        <begin position="549"/>
        <end position="572"/>
    </location>
</feature>
<feature type="compositionally biased region" description="Basic and acidic residues" evidence="7">
    <location>
        <begin position="480"/>
        <end position="500"/>
    </location>
</feature>
<evidence type="ECO:0000256" key="3">
    <source>
        <dbReference type="ARBA" id="ARBA00022692"/>
    </source>
</evidence>
<proteinExistence type="predicted"/>
<evidence type="ECO:0000313" key="11">
    <source>
        <dbReference type="Proteomes" id="UP001201812"/>
    </source>
</evidence>
<dbReference type="InterPro" id="IPR019546">
    <property type="entry name" value="TAT_signal_bac_arc"/>
</dbReference>
<dbReference type="EMBL" id="JAKKPZ010000634">
    <property type="protein sequence ID" value="KAI1693406.1"/>
    <property type="molecule type" value="Genomic_DNA"/>
</dbReference>
<organism evidence="10 11">
    <name type="scientific">Ditylenchus destructor</name>
    <dbReference type="NCBI Taxonomy" id="166010"/>
    <lineage>
        <taxon>Eukaryota</taxon>
        <taxon>Metazoa</taxon>
        <taxon>Ecdysozoa</taxon>
        <taxon>Nematoda</taxon>
        <taxon>Chromadorea</taxon>
        <taxon>Rhabditida</taxon>
        <taxon>Tylenchina</taxon>
        <taxon>Tylenchomorpha</taxon>
        <taxon>Sphaerularioidea</taxon>
        <taxon>Anguinidae</taxon>
        <taxon>Anguininae</taxon>
        <taxon>Ditylenchus</taxon>
    </lineage>
</organism>
<evidence type="ECO:0000259" key="9">
    <source>
        <dbReference type="Pfam" id="PF13458"/>
    </source>
</evidence>
<dbReference type="PANTHER" id="PTHR47628:SF1">
    <property type="entry name" value="ALIPHATIC AMIDASE EXPRESSION-REGULATING PROTEIN"/>
    <property type="match status" value="1"/>
</dbReference>
<dbReference type="Pfam" id="PF02653">
    <property type="entry name" value="BPD_transp_2"/>
    <property type="match status" value="1"/>
</dbReference>
<dbReference type="Pfam" id="PF10518">
    <property type="entry name" value="TAT_signal"/>
    <property type="match status" value="1"/>
</dbReference>
<dbReference type="SUPFAM" id="SSF75304">
    <property type="entry name" value="Amidase signature (AS) enzymes"/>
    <property type="match status" value="1"/>
</dbReference>
<evidence type="ECO:0000256" key="5">
    <source>
        <dbReference type="ARBA" id="ARBA00022989"/>
    </source>
</evidence>
<protein>
    <submittedName>
        <fullName evidence="10">Periplasmic binding protein domain-containing protein</fullName>
    </submittedName>
</protein>
<dbReference type="Proteomes" id="UP001201812">
    <property type="component" value="Unassembled WGS sequence"/>
</dbReference>
<feature type="domain" description="Leucine-binding protein" evidence="9">
    <location>
        <begin position="178"/>
        <end position="388"/>
    </location>
</feature>
<keyword evidence="4" id="KW-0732">Signal</keyword>
<dbReference type="InterPro" id="IPR036928">
    <property type="entry name" value="AS_sf"/>
</dbReference>
<evidence type="ECO:0000313" key="10">
    <source>
        <dbReference type="EMBL" id="KAI1693406.1"/>
    </source>
</evidence>
<dbReference type="GO" id="GO:0022857">
    <property type="term" value="F:transmembrane transporter activity"/>
    <property type="evidence" value="ECO:0007669"/>
    <property type="project" value="InterPro"/>
</dbReference>
<dbReference type="SUPFAM" id="SSF53822">
    <property type="entry name" value="Periplasmic binding protein-like I"/>
    <property type="match status" value="1"/>
</dbReference>
<comment type="subcellular location">
    <subcellularLocation>
        <location evidence="1">Cell membrane</location>
        <topology evidence="1">Multi-pass membrane protein</topology>
    </subcellularLocation>
</comment>
<dbReference type="InterPro" id="IPR028082">
    <property type="entry name" value="Peripla_BP_I"/>
</dbReference>
<dbReference type="InterPro" id="IPR001851">
    <property type="entry name" value="ABC_transp_permease"/>
</dbReference>
<evidence type="ECO:0000256" key="8">
    <source>
        <dbReference type="SAM" id="Phobius"/>
    </source>
</evidence>
<gene>
    <name evidence="10" type="ORF">DdX_20690</name>
</gene>